<dbReference type="PANTHER" id="PTHR37030">
    <property type="entry name" value="NUCLEOTIDYLTRANSFERASE"/>
    <property type="match status" value="1"/>
</dbReference>
<dbReference type="RefSeq" id="WP_092057619.1">
    <property type="nucleotide sequence ID" value="NZ_FOJJ01000037.1"/>
</dbReference>
<feature type="domain" description="Polymerase beta nucleotidyltransferase" evidence="1">
    <location>
        <begin position="15"/>
        <end position="107"/>
    </location>
</feature>
<dbReference type="GO" id="GO:0016740">
    <property type="term" value="F:transferase activity"/>
    <property type="evidence" value="ECO:0007669"/>
    <property type="project" value="UniProtKB-KW"/>
</dbReference>
<organism evidence="2 3">
    <name type="scientific">Trichloromonas acetexigens</name>
    <dbReference type="NCBI Taxonomy" id="38815"/>
    <lineage>
        <taxon>Bacteria</taxon>
        <taxon>Pseudomonadati</taxon>
        <taxon>Thermodesulfobacteriota</taxon>
        <taxon>Desulfuromonadia</taxon>
        <taxon>Desulfuromonadales</taxon>
        <taxon>Trichloromonadaceae</taxon>
        <taxon>Trichloromonas</taxon>
    </lineage>
</organism>
<accession>A0A550JF12</accession>
<proteinExistence type="predicted"/>
<dbReference type="AlphaFoldDB" id="A0A550JF12"/>
<evidence type="ECO:0000313" key="2">
    <source>
        <dbReference type="EMBL" id="TRO81791.1"/>
    </source>
</evidence>
<dbReference type="InterPro" id="IPR041633">
    <property type="entry name" value="Polbeta"/>
</dbReference>
<dbReference type="Pfam" id="PF18765">
    <property type="entry name" value="Polbeta"/>
    <property type="match status" value="1"/>
</dbReference>
<dbReference type="PANTHER" id="PTHR37030:SF1">
    <property type="entry name" value="NUCLEOTIDYLTRANSFERASE"/>
    <property type="match status" value="1"/>
</dbReference>
<dbReference type="Gene3D" id="3.30.460.10">
    <property type="entry name" value="Beta Polymerase, domain 2"/>
    <property type="match status" value="1"/>
</dbReference>
<dbReference type="EMBL" id="VJVV01000005">
    <property type="protein sequence ID" value="TRO81791.1"/>
    <property type="molecule type" value="Genomic_DNA"/>
</dbReference>
<keyword evidence="3" id="KW-1185">Reference proteome</keyword>
<dbReference type="InterPro" id="IPR043519">
    <property type="entry name" value="NT_sf"/>
</dbReference>
<comment type="caution">
    <text evidence="2">The sequence shown here is derived from an EMBL/GenBank/DDBJ whole genome shotgun (WGS) entry which is preliminary data.</text>
</comment>
<dbReference type="Proteomes" id="UP000317155">
    <property type="component" value="Unassembled WGS sequence"/>
</dbReference>
<dbReference type="SUPFAM" id="SSF81301">
    <property type="entry name" value="Nucleotidyltransferase"/>
    <property type="match status" value="1"/>
</dbReference>
<name>A0A550JF12_9BACT</name>
<keyword evidence="2" id="KW-0808">Transferase</keyword>
<evidence type="ECO:0000313" key="3">
    <source>
        <dbReference type="Proteomes" id="UP000317155"/>
    </source>
</evidence>
<gene>
    <name evidence="2" type="ORF">FL622_08285</name>
</gene>
<dbReference type="CDD" id="cd05403">
    <property type="entry name" value="NT_KNTase_like"/>
    <property type="match status" value="1"/>
</dbReference>
<protein>
    <submittedName>
        <fullName evidence="2">Nucleotidyltransferase domain-containing protein</fullName>
    </submittedName>
</protein>
<reference evidence="2 3" key="1">
    <citation type="submission" date="2019-07" db="EMBL/GenBank/DDBJ databases">
        <title>Insights of Desulfuromonas acetexigens electromicrobiology.</title>
        <authorList>
            <person name="Katuri K."/>
            <person name="Sapireddy V."/>
            <person name="Shaw D.R."/>
            <person name="Saikaly P."/>
        </authorList>
    </citation>
    <scope>NUCLEOTIDE SEQUENCE [LARGE SCALE GENOMIC DNA]</scope>
    <source>
        <strain evidence="2 3">2873</strain>
    </source>
</reference>
<evidence type="ECO:0000259" key="1">
    <source>
        <dbReference type="Pfam" id="PF18765"/>
    </source>
</evidence>
<dbReference type="OrthoDB" id="5419730at2"/>
<sequence>MTKVDDTLLQEMTDRLVRTFAPEQVILFGSRAWGRPDEGSDVDLYVIVSESSERPLQRARRALACLSGLQVAKDVLVRTRAEAEKFRDVYASLESQVFEKGRVLYERH</sequence>